<evidence type="ECO:0000259" key="1">
    <source>
        <dbReference type="PROSITE" id="PS50853"/>
    </source>
</evidence>
<dbReference type="Pfam" id="PF17963">
    <property type="entry name" value="Big_9"/>
    <property type="match status" value="2"/>
</dbReference>
<name>A0A1G2KK35_9BACT</name>
<protein>
    <recommendedName>
        <fullName evidence="1">Fibronectin type-III domain-containing protein</fullName>
    </recommendedName>
</protein>
<dbReference type="PROSITE" id="PS50853">
    <property type="entry name" value="FN3"/>
    <property type="match status" value="1"/>
</dbReference>
<accession>A0A1G2KK35</accession>
<dbReference type="Pfam" id="PF17957">
    <property type="entry name" value="Big_7"/>
    <property type="match status" value="1"/>
</dbReference>
<dbReference type="EMBL" id="MHQI01000035">
    <property type="protein sequence ID" value="OGZ99633.1"/>
    <property type="molecule type" value="Genomic_DNA"/>
</dbReference>
<dbReference type="InterPro" id="IPR036116">
    <property type="entry name" value="FN3_sf"/>
</dbReference>
<dbReference type="NCBIfam" id="NF012211">
    <property type="entry name" value="tand_rpt_95"/>
    <property type="match status" value="2"/>
</dbReference>
<sequence length="2700" mass="282221">MTWFDVAGGVNAHGDGSISVGVVCTTIGNKSFAGQIEDAPVVGPVAVAVEVVPADTTPPTITITNTPPDIQTWRDTAVNVKIDATDDKALSKVEYWWDTELHTVETATGVSWTKTIQSPLSKKAGGHTLLVIATDAAGNSSPGSATPYKFNRCPVPVDINWNVYQNSTNNFLNLEEKASSDGDGDSITFSITDPPDHAQLGTGGLNINSFSYTPTAGYIGTDSFTFATSDAICPAYQTPVKATGIVNITVLDVNEPPTCTPKTVSTPQNTAIGITLPGTDPDGDALTWTATADSGTYHGTVGTVTGNNITYTPGTNDTRTVTFAYTVTDTGGLSCRQGVTVNISANNRPGAVGQTVNVTEDTQTTITLNATDADSNELTICNTSSPLYGSLGVCTQAAHVGTNDSATIIYTPKADYAEGDLPFKFKANDTIADSNEATIILHFIPVNDPPKCFDSSIIAQEDVPYNGIGATALQATDVDSATLTFSKVSDSSKGIVTVNGIGTFQYTYTYDTTTPQTDSFQYRVYDGSAYSPNCTVNVSGNPVNDKPSLPTATINSNTTPPKVSSILTCSATPTTPADPDGPTPVMYQYSFEKNISGSWVSLRGWSTASTYTCATPDCAKNLQVRCAARGVDNNGAGLAGDPGYSSSVTIANSPPTGPTLTSPPNTFPNAGTTVSHSWLPATDPDNDPITYKFYRCQGAGCSMGTMIGTTADSSFTSSSLVLGITYQWRVSASDGVVDTASATWSFVTAVSADFIVTLAPQSGALTTVPKNTAVPFIATVEAKNGWTNPVTLSFVSGGGSPAPELAFAVPTCTSYPGGKCEVNFNVKSPAFGTPTFYITGAFGATTRTSNNGSFNVWPKFTPTCSPANAAITTDISGGLQIYPPGFLLTPSSTLTYKVKPNDGYYVYAWGPSPVGFPTDSCAGGVGGTDLIQTGAEKSCILTMSDDRVACPIVKAKEGVSLILDPKIIEAPVTTTGGGAGSACQSKDGMTTITVTAKGEGAFTGSVDFSLEGISSFISSGFSGPTRCTIATKGGTCTTTIVAWVPTAVDHTFTVRAQNTARGINTTATGTVQGRWQITTIANPADGNSDGIIDNTVTPIPTKSFYTQAEAVTVRANPGGGYAVAQFTGACTGSGTAITGSSAKTCPLSMTCHQKVGVDFIRDSGANFSVSLRSPTKPYTTIGGSISGFTVDVTKIGGFSGDVNVQGDVSNLLVTDGTSGSGFIGVKFPDTPSKVCSGTANCSYPTIVYDARAGGIAQMSGTVKVAGTSGTKREESITQVVGFLPVVTVAVNPVAGGDIMDVSKLAGQIIQTVGSNGYMVVAPTVLNILVQPRAGYRMADTRYSASPGVCDIAPITGTKGYSCVYKNPATTYPIDRNGTVTAQFSVDTASISVSIARDTTRTQKVETDSNVIIPIGGIAYYTVTVKKDPSVAENVNLSVVPVSGPGTPGITGSLSCSAGEFDANGECKKTLIVNGNDSGDVQTKVQATTASGAPGPQPIQSNTVITHVYETLTLTRDGVDGCTISQGATQLLSATETSRWHLVPRGNITLTSAASGAVFGGWKEGCTGASTDCTIPIPPSRSAKIQCNSTSTANFVIQVTPSSVTIPRGGVATYTVRVVRAGGSTFSGAVNLSFSEYSRLYGGPTGSDPTYSVSWDPAPSCMMNSGSNECSTTVKVISINGFGGRYFNIDGSAPGFTYTCDGTGCSSYGYFDIRPKLTLQVNDPSRGYPTGSPYSPETLQSYGTALSIYSSNFSAFVGSQQTGWACPGTVIGSSPWWYCQVSMDNDKTVIANFDPLTVEDYCIKYPNAVCNDPNNGSYYISGGFNRCLIIPYNSTTSATPSYNTPLRSYLDPRPSHNYSWNTFASPTSCDNRSCLYERSWFTGASSTTPYSNVYEYFPNGTCTFEQGQRTEWSGGVLVTNPYTSCNDYPSVLCSTNYADFPYESSIVSGTCSDQTYSLPVGYTTTAGEYKTLQRTCQCNLYRSMGINSVNVPSSCTQDHLGNYYSAMTFRCEAFPAFSLNAMVSYQDSSPFATVNLSLTRQSNGTAMAFPSPGGCVVSATLQRQIDGGAWTTIASSASDGVGALYQEKRVKYKLRACSSSGCAEAESNELTINNPPLCPTVFSTTPVSSSSNPLSPHTSAAVEFSYPSAGVIDPVIDPDGASVTYQIKLVDPAGVAKNLTCASVGSKKFSCSVNPSKYTDLKYRNSSGTGPYHIYVDPADRTGRTRSSVSMSECNVGDIYTKIVADPTITLKAQKPGTIEVKDIAFFGDNDSVDYVLNYSFASGTGIDNAIDTKIYIDLPVPASNVSSVLGGSPSLSGNRMTLALGNVAPGASGEVRFTLYIPSISTDASTLSTQASLMFDADCVSGGASCALRVASASVALYRRTGAYFTTTGGSIYSKSNIINLDDPNATRKPVGLYYIISDGQVANIPVDPRARVRQYAGQQFGVPTDTSSLTKLGKLPIDDMINNVGGKYDVTTVACGSAASDEGVNCSASELFLSAGMTVSSTADSDAVTLNSAKGKVILVPEGLNVVVRKHLKLDNAPVSRSGAVSVIIRRGNMDIYNDITYTGTQIDAEPKRVASGAWIIKQGNAVVYAEQTAWNNTVDPCPGYKGGRWCAWPSTLNPDGWPEIAYLIQSKGRTITAGPTVVSGLFYVAGTGTNGIFFTGKPQGAGALSDVPLKIQGAVVARDVQFQRKKFPFD</sequence>
<dbReference type="Gene3D" id="2.60.40.10">
    <property type="entry name" value="Immunoglobulins"/>
    <property type="match status" value="2"/>
</dbReference>
<feature type="domain" description="Fibronectin type-III" evidence="1">
    <location>
        <begin position="654"/>
        <end position="752"/>
    </location>
</feature>
<organism evidence="2 3">
    <name type="scientific">Candidatus Sungbacteria bacterium RIFCSPHIGHO2_02_FULL_47_11</name>
    <dbReference type="NCBI Taxonomy" id="1802270"/>
    <lineage>
        <taxon>Bacteria</taxon>
        <taxon>Candidatus Sungiibacteriota</taxon>
    </lineage>
</organism>
<evidence type="ECO:0000313" key="3">
    <source>
        <dbReference type="Proteomes" id="UP000179023"/>
    </source>
</evidence>
<dbReference type="Pfam" id="PF17803">
    <property type="entry name" value="Cadherin_4"/>
    <property type="match status" value="1"/>
</dbReference>
<dbReference type="SUPFAM" id="SSF49265">
    <property type="entry name" value="Fibronectin type III"/>
    <property type="match status" value="1"/>
</dbReference>
<proteinExistence type="predicted"/>
<gene>
    <name evidence="2" type="ORF">A3C07_02965</name>
</gene>
<evidence type="ECO:0000313" key="2">
    <source>
        <dbReference type="EMBL" id="OGZ99633.1"/>
    </source>
</evidence>
<dbReference type="InterPro" id="IPR003961">
    <property type="entry name" value="FN3_dom"/>
</dbReference>
<reference evidence="2 3" key="1">
    <citation type="journal article" date="2016" name="Nat. Commun.">
        <title>Thousands of microbial genomes shed light on interconnected biogeochemical processes in an aquifer system.</title>
        <authorList>
            <person name="Anantharaman K."/>
            <person name="Brown C.T."/>
            <person name="Hug L.A."/>
            <person name="Sharon I."/>
            <person name="Castelle C.J."/>
            <person name="Probst A.J."/>
            <person name="Thomas B.C."/>
            <person name="Singh A."/>
            <person name="Wilkins M.J."/>
            <person name="Karaoz U."/>
            <person name="Brodie E.L."/>
            <person name="Williams K.H."/>
            <person name="Hubbard S.S."/>
            <person name="Banfield J.F."/>
        </authorList>
    </citation>
    <scope>NUCLEOTIDE SEQUENCE [LARGE SCALE GENOMIC DNA]</scope>
</reference>
<comment type="caution">
    <text evidence="2">The sequence shown here is derived from an EMBL/GenBank/DDBJ whole genome shotgun (WGS) entry which is preliminary data.</text>
</comment>
<dbReference type="Proteomes" id="UP000179023">
    <property type="component" value="Unassembled WGS sequence"/>
</dbReference>
<dbReference type="InterPro" id="IPR040853">
    <property type="entry name" value="RapA2_cadherin-like"/>
</dbReference>
<dbReference type="Gene3D" id="2.60.40.2810">
    <property type="match status" value="1"/>
</dbReference>
<dbReference type="InterPro" id="IPR013783">
    <property type="entry name" value="Ig-like_fold"/>
</dbReference>
<dbReference type="STRING" id="1802270.A3C07_02965"/>